<accession>A0A2M4DHU9</accession>
<feature type="signal peptide" evidence="1">
    <location>
        <begin position="1"/>
        <end position="23"/>
    </location>
</feature>
<dbReference type="EMBL" id="GGFL01012943">
    <property type="protein sequence ID" value="MBW77121.1"/>
    <property type="molecule type" value="Transcribed_RNA"/>
</dbReference>
<keyword evidence="1" id="KW-0732">Signal</keyword>
<sequence>MFEPPRPHLGLLALKLLLLQVLCTCSRFMGGQVQGGVAIRIHGGGVSNEVWPSGAVQVFSLFDTQWALVYSYYVINSKN</sequence>
<evidence type="ECO:0000313" key="2">
    <source>
        <dbReference type="EMBL" id="MBW77121.1"/>
    </source>
</evidence>
<protein>
    <submittedName>
        <fullName evidence="2">Putative secreted protein</fullName>
    </submittedName>
</protein>
<evidence type="ECO:0000256" key="1">
    <source>
        <dbReference type="SAM" id="SignalP"/>
    </source>
</evidence>
<feature type="chain" id="PRO_5014727572" evidence="1">
    <location>
        <begin position="24"/>
        <end position="79"/>
    </location>
</feature>
<organism evidence="2">
    <name type="scientific">Anopheles darlingi</name>
    <name type="common">Mosquito</name>
    <dbReference type="NCBI Taxonomy" id="43151"/>
    <lineage>
        <taxon>Eukaryota</taxon>
        <taxon>Metazoa</taxon>
        <taxon>Ecdysozoa</taxon>
        <taxon>Arthropoda</taxon>
        <taxon>Hexapoda</taxon>
        <taxon>Insecta</taxon>
        <taxon>Pterygota</taxon>
        <taxon>Neoptera</taxon>
        <taxon>Endopterygota</taxon>
        <taxon>Diptera</taxon>
        <taxon>Nematocera</taxon>
        <taxon>Culicoidea</taxon>
        <taxon>Culicidae</taxon>
        <taxon>Anophelinae</taxon>
        <taxon>Anopheles</taxon>
    </lineage>
</organism>
<reference evidence="2" key="1">
    <citation type="submission" date="2018-01" db="EMBL/GenBank/DDBJ databases">
        <title>An insight into the sialome of Amazonian anophelines.</title>
        <authorList>
            <person name="Ribeiro J.M."/>
            <person name="Scarpassa V."/>
            <person name="Calvo E."/>
        </authorList>
    </citation>
    <scope>NUCLEOTIDE SEQUENCE</scope>
</reference>
<dbReference type="AlphaFoldDB" id="A0A2M4DHU9"/>
<proteinExistence type="predicted"/>
<name>A0A2M4DHU9_ANODA</name>